<sequence length="208" mass="23732">MRTWGNPHRKVAVTAHSVPLIRFPSFEFEDKFQKFATRSIFIERQIDLVELQGSEVVGWINRQNWDNLAMLECSVNLTMVREFYCNILSVDLASETIKSYMHGREITITPSILGEIVNLTPLEDFGFPRPSRTRRALPADVCNSIATTLTGKPRKWKHNQITQGALYGSYQFLSLFFCSTIECNSHTSSILALRGLILQHIVQGRLVD</sequence>
<comment type="caution">
    <text evidence="1">The sequence shown here is derived from an EMBL/GenBank/DDBJ whole genome shotgun (WGS) entry which is preliminary data.</text>
</comment>
<dbReference type="EMBL" id="CM037160">
    <property type="protein sequence ID" value="KAH7839517.1"/>
    <property type="molecule type" value="Genomic_DNA"/>
</dbReference>
<keyword evidence="2" id="KW-1185">Reference proteome</keyword>
<name>A0ACB7XFL3_9ERIC</name>
<protein>
    <submittedName>
        <fullName evidence="1">Uncharacterized protein</fullName>
    </submittedName>
</protein>
<gene>
    <name evidence="1" type="ORF">Vadar_005269</name>
</gene>
<evidence type="ECO:0000313" key="2">
    <source>
        <dbReference type="Proteomes" id="UP000828048"/>
    </source>
</evidence>
<accession>A0ACB7XFL3</accession>
<reference evidence="1 2" key="1">
    <citation type="journal article" date="2021" name="Hortic Res">
        <title>High-quality reference genome and annotation aids understanding of berry development for evergreen blueberry (Vaccinium darrowii).</title>
        <authorList>
            <person name="Yu J."/>
            <person name="Hulse-Kemp A.M."/>
            <person name="Babiker E."/>
            <person name="Staton M."/>
        </authorList>
    </citation>
    <scope>NUCLEOTIDE SEQUENCE [LARGE SCALE GENOMIC DNA]</scope>
    <source>
        <strain evidence="2">cv. NJ 8807/NJ 8810</strain>
        <tissue evidence="1">Young leaf</tissue>
    </source>
</reference>
<proteinExistence type="predicted"/>
<dbReference type="Proteomes" id="UP000828048">
    <property type="component" value="Chromosome 10"/>
</dbReference>
<evidence type="ECO:0000313" key="1">
    <source>
        <dbReference type="EMBL" id="KAH7839517.1"/>
    </source>
</evidence>
<organism evidence="1 2">
    <name type="scientific">Vaccinium darrowii</name>
    <dbReference type="NCBI Taxonomy" id="229202"/>
    <lineage>
        <taxon>Eukaryota</taxon>
        <taxon>Viridiplantae</taxon>
        <taxon>Streptophyta</taxon>
        <taxon>Embryophyta</taxon>
        <taxon>Tracheophyta</taxon>
        <taxon>Spermatophyta</taxon>
        <taxon>Magnoliopsida</taxon>
        <taxon>eudicotyledons</taxon>
        <taxon>Gunneridae</taxon>
        <taxon>Pentapetalae</taxon>
        <taxon>asterids</taxon>
        <taxon>Ericales</taxon>
        <taxon>Ericaceae</taxon>
        <taxon>Vaccinioideae</taxon>
        <taxon>Vaccinieae</taxon>
        <taxon>Vaccinium</taxon>
    </lineage>
</organism>